<feature type="transmembrane region" description="Helical" evidence="6">
    <location>
        <begin position="136"/>
        <end position="157"/>
    </location>
</feature>
<name>A0ABV2XMW1_9ACTN</name>
<dbReference type="NCBIfam" id="TIGR01974">
    <property type="entry name" value="NDH_I_L"/>
    <property type="match status" value="1"/>
</dbReference>
<dbReference type="InterPro" id="IPR018393">
    <property type="entry name" value="NADHpl_OxRdtase_5_subgr"/>
</dbReference>
<feature type="transmembrane region" description="Helical" evidence="6">
    <location>
        <begin position="459"/>
        <end position="481"/>
    </location>
</feature>
<dbReference type="Pfam" id="PF00361">
    <property type="entry name" value="Proton_antipo_M"/>
    <property type="match status" value="1"/>
</dbReference>
<dbReference type="Proteomes" id="UP001550603">
    <property type="component" value="Unassembled WGS sequence"/>
</dbReference>
<organism evidence="9 10">
    <name type="scientific">Streptomyces olindensis</name>
    <dbReference type="NCBI Taxonomy" id="358823"/>
    <lineage>
        <taxon>Bacteria</taxon>
        <taxon>Bacillati</taxon>
        <taxon>Actinomycetota</taxon>
        <taxon>Actinomycetes</taxon>
        <taxon>Kitasatosporales</taxon>
        <taxon>Streptomycetaceae</taxon>
        <taxon>Streptomyces</taxon>
    </lineage>
</organism>
<evidence type="ECO:0000259" key="7">
    <source>
        <dbReference type="Pfam" id="PF00361"/>
    </source>
</evidence>
<gene>
    <name evidence="9" type="ORF">ABZ568_02570</name>
</gene>
<comment type="caution">
    <text evidence="9">The sequence shown here is derived from an EMBL/GenBank/DDBJ whole genome shotgun (WGS) entry which is preliminary data.</text>
</comment>
<feature type="transmembrane region" description="Helical" evidence="6">
    <location>
        <begin position="112"/>
        <end position="130"/>
    </location>
</feature>
<feature type="transmembrane region" description="Helical" evidence="6">
    <location>
        <begin position="327"/>
        <end position="352"/>
    </location>
</feature>
<evidence type="ECO:0000256" key="3">
    <source>
        <dbReference type="ARBA" id="ARBA00022989"/>
    </source>
</evidence>
<dbReference type="Pfam" id="PF00662">
    <property type="entry name" value="Proton_antipo_N"/>
    <property type="match status" value="1"/>
</dbReference>
<evidence type="ECO:0000259" key="8">
    <source>
        <dbReference type="Pfam" id="PF00662"/>
    </source>
</evidence>
<feature type="transmembrane region" description="Helical" evidence="6">
    <location>
        <begin position="169"/>
        <end position="188"/>
    </location>
</feature>
<dbReference type="InterPro" id="IPR003945">
    <property type="entry name" value="NU5C-like"/>
</dbReference>
<evidence type="ECO:0000256" key="6">
    <source>
        <dbReference type="SAM" id="Phobius"/>
    </source>
</evidence>
<proteinExistence type="predicted"/>
<feature type="transmembrane region" description="Helical" evidence="6">
    <location>
        <begin position="6"/>
        <end position="24"/>
    </location>
</feature>
<reference evidence="9 10" key="1">
    <citation type="submission" date="2024-06" db="EMBL/GenBank/DDBJ databases">
        <title>The Natural Products Discovery Center: Release of the First 8490 Sequenced Strains for Exploring Actinobacteria Biosynthetic Diversity.</title>
        <authorList>
            <person name="Kalkreuter E."/>
            <person name="Kautsar S.A."/>
            <person name="Yang D."/>
            <person name="Bader C.D."/>
            <person name="Teijaro C.N."/>
            <person name="Fluegel L."/>
            <person name="Davis C.M."/>
            <person name="Simpson J.R."/>
            <person name="Lauterbach L."/>
            <person name="Steele A.D."/>
            <person name="Gui C."/>
            <person name="Meng S."/>
            <person name="Li G."/>
            <person name="Viehrig K."/>
            <person name="Ye F."/>
            <person name="Su P."/>
            <person name="Kiefer A.F."/>
            <person name="Nichols A."/>
            <person name="Cepeda A.J."/>
            <person name="Yan W."/>
            <person name="Fan B."/>
            <person name="Jiang Y."/>
            <person name="Adhikari A."/>
            <person name="Zheng C.-J."/>
            <person name="Schuster L."/>
            <person name="Cowan T.M."/>
            <person name="Smanski M.J."/>
            <person name="Chevrette M.G."/>
            <person name="De Carvalho L.P.S."/>
            <person name="Shen B."/>
        </authorList>
    </citation>
    <scope>NUCLEOTIDE SEQUENCE [LARGE SCALE GENOMIC DNA]</scope>
    <source>
        <strain evidence="9 10">NPDC019583</strain>
    </source>
</reference>
<sequence>MTTTTLAVLVPLLPFLGAVAGLLLGRTAPGFVRPLAVLPTLTALVLAALVAARQGGDAAVDAATELTPTGSVPIELALHIDGFAALVAVLVGLVASCVQIYSTGYLRDDPRYPSYAALVSLFTSAMLLVVYSGDLIVLLVGWEVMGICSYFLVGHYWETPEARAASLKAFLVTKLGDVPFLIGLFALATDAGSFRITRVLGAVASGSLDHPTLIALLLLAGVAGKSAQFPLHTWLPDAMAGPTPVSALIHAATMVAAGVYFIARLLPLFEASQAAMVVLAVMAAVTMAGSALAALAQDDIKRVLAYSTIGQLGYMSGALAVGDRGAAVFHLLSHGAFKALLFLAAGVIIHAAGTNSLAAMSRMRNLRDRIPDAYWTMTVALLALAAIPPFSGFFSKEAVLGVAEHVVTGHTEHAPAAAGWIVLVAGLVTAVLTAAYAMRLWLLAFRGRGAEAPDHGRQPLTMTVVLWVLAVPSLALGGFAFRLLPDWFDGRDLSPTLTTSVLGTGVALVGGIVTYAAWRHTTALTARVPLGAVAAHPEGDAAQVEAEAIATHEPAYGDIAYAPDPADPGRLLLGPLHRHAAAGFHLDALYRTLFVRPVQAGASLVRFLDREVVETYVRGAGALPRWLGTAVRRAQTGNVQTYVSALLAGTVVLAVAVVLVATGA</sequence>
<feature type="transmembrane region" description="Helical" evidence="6">
    <location>
        <begin position="303"/>
        <end position="321"/>
    </location>
</feature>
<feature type="transmembrane region" description="Helical" evidence="6">
    <location>
        <begin position="373"/>
        <end position="394"/>
    </location>
</feature>
<dbReference type="InterPro" id="IPR001750">
    <property type="entry name" value="ND/Mrp_TM"/>
</dbReference>
<dbReference type="PANTHER" id="PTHR42829">
    <property type="entry name" value="NADH-UBIQUINONE OXIDOREDUCTASE CHAIN 5"/>
    <property type="match status" value="1"/>
</dbReference>
<feature type="transmembrane region" description="Helical" evidence="6">
    <location>
        <begin position="36"/>
        <end position="56"/>
    </location>
</feature>
<feature type="transmembrane region" description="Helical" evidence="6">
    <location>
        <begin position="501"/>
        <end position="518"/>
    </location>
</feature>
<dbReference type="Gene3D" id="1.20.5.2700">
    <property type="match status" value="1"/>
</dbReference>
<keyword evidence="10" id="KW-1185">Reference proteome</keyword>
<comment type="subcellular location">
    <subcellularLocation>
        <location evidence="1">Endomembrane system</location>
        <topology evidence="1">Multi-pass membrane protein</topology>
    </subcellularLocation>
    <subcellularLocation>
        <location evidence="5">Membrane</location>
        <topology evidence="5">Multi-pass membrane protein</topology>
    </subcellularLocation>
</comment>
<keyword evidence="2 5" id="KW-0812">Transmembrane</keyword>
<dbReference type="InterPro" id="IPR001516">
    <property type="entry name" value="Proton_antipo_N"/>
</dbReference>
<protein>
    <submittedName>
        <fullName evidence="9">NADH-quinone oxidoreductase subunit L</fullName>
        <ecNumber evidence="9">1.6.5.-</ecNumber>
    </submittedName>
</protein>
<dbReference type="EC" id="1.6.5.-" evidence="9"/>
<dbReference type="PRINTS" id="PR01434">
    <property type="entry name" value="NADHDHGNASE5"/>
</dbReference>
<dbReference type="EMBL" id="JBEYBN010000002">
    <property type="protein sequence ID" value="MEU2265338.1"/>
    <property type="molecule type" value="Genomic_DNA"/>
</dbReference>
<evidence type="ECO:0000256" key="1">
    <source>
        <dbReference type="ARBA" id="ARBA00004127"/>
    </source>
</evidence>
<evidence type="ECO:0000313" key="10">
    <source>
        <dbReference type="Proteomes" id="UP001550603"/>
    </source>
</evidence>
<dbReference type="RefSeq" id="WP_037763609.1">
    <property type="nucleotide sequence ID" value="NZ_JBEYBN010000002.1"/>
</dbReference>
<dbReference type="PANTHER" id="PTHR42829:SF2">
    <property type="entry name" value="NADH-UBIQUINONE OXIDOREDUCTASE CHAIN 5"/>
    <property type="match status" value="1"/>
</dbReference>
<accession>A0ABV2XMW1</accession>
<feature type="transmembrane region" description="Helical" evidence="6">
    <location>
        <begin position="76"/>
        <end position="100"/>
    </location>
</feature>
<evidence type="ECO:0000256" key="4">
    <source>
        <dbReference type="ARBA" id="ARBA00023136"/>
    </source>
</evidence>
<dbReference type="PRINTS" id="PR01435">
    <property type="entry name" value="NPOXDRDTASE5"/>
</dbReference>
<evidence type="ECO:0000313" key="9">
    <source>
        <dbReference type="EMBL" id="MEU2265338.1"/>
    </source>
</evidence>
<feature type="transmembrane region" description="Helical" evidence="6">
    <location>
        <begin position="245"/>
        <end position="263"/>
    </location>
</feature>
<keyword evidence="4 6" id="KW-0472">Membrane</keyword>
<feature type="domain" description="NADH-Ubiquinone oxidoreductase (complex I) chain 5 N-terminal" evidence="8">
    <location>
        <begin position="68"/>
        <end position="115"/>
    </location>
</feature>
<feature type="domain" description="NADH:quinone oxidoreductase/Mrp antiporter transmembrane" evidence="7">
    <location>
        <begin position="132"/>
        <end position="403"/>
    </location>
</feature>
<evidence type="ECO:0000256" key="2">
    <source>
        <dbReference type="ARBA" id="ARBA00022692"/>
    </source>
</evidence>
<feature type="transmembrane region" description="Helical" evidence="6">
    <location>
        <begin position="414"/>
        <end position="438"/>
    </location>
</feature>
<dbReference type="GO" id="GO:0016491">
    <property type="term" value="F:oxidoreductase activity"/>
    <property type="evidence" value="ECO:0007669"/>
    <property type="project" value="UniProtKB-KW"/>
</dbReference>
<evidence type="ECO:0000256" key="5">
    <source>
        <dbReference type="RuleBase" id="RU000320"/>
    </source>
</evidence>
<keyword evidence="9" id="KW-0560">Oxidoreductase</keyword>
<feature type="transmembrane region" description="Helical" evidence="6">
    <location>
        <begin position="642"/>
        <end position="661"/>
    </location>
</feature>
<keyword evidence="3 6" id="KW-1133">Transmembrane helix</keyword>
<feature type="transmembrane region" description="Helical" evidence="6">
    <location>
        <begin position="200"/>
        <end position="224"/>
    </location>
</feature>
<feature type="transmembrane region" description="Helical" evidence="6">
    <location>
        <begin position="275"/>
        <end position="296"/>
    </location>
</feature>